<keyword evidence="2" id="KW-0808">Transferase</keyword>
<protein>
    <submittedName>
        <fullName evidence="2">Protein containing Glycosyl transferase, group 1 domain protein</fullName>
        <ecNumber evidence="2">2.4.-.-</ecNumber>
    </submittedName>
</protein>
<dbReference type="InterPro" id="IPR050194">
    <property type="entry name" value="Glycosyltransferase_grp1"/>
</dbReference>
<dbReference type="GO" id="GO:0016757">
    <property type="term" value="F:glycosyltransferase activity"/>
    <property type="evidence" value="ECO:0007669"/>
    <property type="project" value="UniProtKB-KW"/>
</dbReference>
<feature type="domain" description="Glycosyl transferase family 1" evidence="1">
    <location>
        <begin position="107"/>
        <end position="258"/>
    </location>
</feature>
<dbReference type="SUPFAM" id="SSF53756">
    <property type="entry name" value="UDP-Glycosyltransferase/glycogen phosphorylase"/>
    <property type="match status" value="1"/>
</dbReference>
<dbReference type="EMBL" id="AJWY01003002">
    <property type="protein sequence ID" value="EKC76688.1"/>
    <property type="molecule type" value="Genomic_DNA"/>
</dbReference>
<dbReference type="InterPro" id="IPR001296">
    <property type="entry name" value="Glyco_trans_1"/>
</dbReference>
<dbReference type="PANTHER" id="PTHR45947:SF3">
    <property type="entry name" value="SULFOQUINOVOSYL TRANSFERASE SQD2"/>
    <property type="match status" value="1"/>
</dbReference>
<reference evidence="2" key="1">
    <citation type="journal article" date="2013" name="Environ. Microbiol.">
        <title>Microbiota from the distal guts of lean and obese adolescents exhibit partial functional redundancy besides clear differences in community structure.</title>
        <authorList>
            <person name="Ferrer M."/>
            <person name="Ruiz A."/>
            <person name="Lanza F."/>
            <person name="Haange S.B."/>
            <person name="Oberbach A."/>
            <person name="Till H."/>
            <person name="Bargiela R."/>
            <person name="Campoy C."/>
            <person name="Segura M.T."/>
            <person name="Richter M."/>
            <person name="von Bergen M."/>
            <person name="Seifert J."/>
            <person name="Suarez A."/>
        </authorList>
    </citation>
    <scope>NUCLEOTIDE SEQUENCE</scope>
</reference>
<comment type="caution">
    <text evidence="2">The sequence shown here is derived from an EMBL/GenBank/DDBJ whole genome shotgun (WGS) entry which is preliminary data.</text>
</comment>
<dbReference type="PANTHER" id="PTHR45947">
    <property type="entry name" value="SULFOQUINOVOSYL TRANSFERASE SQD2"/>
    <property type="match status" value="1"/>
</dbReference>
<dbReference type="Gene3D" id="3.40.50.2000">
    <property type="entry name" value="Glycogen Phosphorylase B"/>
    <property type="match status" value="2"/>
</dbReference>
<gene>
    <name evidence="2" type="ORF">LEA_04574</name>
</gene>
<dbReference type="EC" id="2.4.-.-" evidence="2"/>
<proteinExistence type="predicted"/>
<dbReference type="AlphaFoldDB" id="K1U391"/>
<accession>K1U391</accession>
<sequence length="281" mass="31124">VAHVQYMAPGAIPILLLRLLGMRQILTTAHTAADIYPSLKLVHFIQRHCVRAFTCITELAERSFFGSSQLYDENYPLKKRNHFTIYNALPTSLPIAQKRSTVNCPMTIGVVSRLESIKGMDLVVPAFAKVKAAHPEVRLLVVGDGSLRRQMEQQVQAAGIIDSVEFVGSQPQEVLAQYYDRIDILLMPSRSEGFGLTAIEGMARGCVVVAARVGGLPEVVCDGEVGLLHRKEDTEDMAYKIGQLIGSHAELSRIRANALLYVSRFSIERYLALIVNLYSKL</sequence>
<dbReference type="CDD" id="cd03801">
    <property type="entry name" value="GT4_PimA-like"/>
    <property type="match status" value="1"/>
</dbReference>
<organism evidence="2">
    <name type="scientific">human gut metagenome</name>
    <dbReference type="NCBI Taxonomy" id="408170"/>
    <lineage>
        <taxon>unclassified sequences</taxon>
        <taxon>metagenomes</taxon>
        <taxon>organismal metagenomes</taxon>
    </lineage>
</organism>
<dbReference type="Pfam" id="PF00534">
    <property type="entry name" value="Glycos_transf_1"/>
    <property type="match status" value="1"/>
</dbReference>
<evidence type="ECO:0000313" key="2">
    <source>
        <dbReference type="EMBL" id="EKC76688.1"/>
    </source>
</evidence>
<evidence type="ECO:0000259" key="1">
    <source>
        <dbReference type="Pfam" id="PF00534"/>
    </source>
</evidence>
<name>K1U391_9ZZZZ</name>
<feature type="non-terminal residue" evidence="2">
    <location>
        <position position="1"/>
    </location>
</feature>
<keyword evidence="2" id="KW-0328">Glycosyltransferase</keyword>